<dbReference type="EMBL" id="CP121689">
    <property type="protein sequence ID" value="WZL75609.1"/>
    <property type="molecule type" value="Genomic_DNA"/>
</dbReference>
<name>A0ABZ2Y9F3_9BACT</name>
<evidence type="ECO:0000313" key="1">
    <source>
        <dbReference type="EMBL" id="WZL75609.1"/>
    </source>
</evidence>
<keyword evidence="2" id="KW-1185">Reference proteome</keyword>
<accession>A0ABZ2Y9F3</accession>
<dbReference type="SUPFAM" id="SSF50969">
    <property type="entry name" value="YVTN repeat-like/Quinoprotein amine dehydrogenase"/>
    <property type="match status" value="1"/>
</dbReference>
<sequence>MKSWRVSPHDPSAFTQGLLFADGLLYESTGLYGKSSLRRVSPETGRVLKQVSLSRELFGEGLALRGSELVQLTWREHLVLFWDLDTLQPVKTLPYPFEGWGLAFDGERFIASDGSSTLRFFRPEDFSLVREVTVTAGGREVDRINELEYAEGKIYANLWYEDLVVVVDPQSGAVVGWLDCSLLRQELGSEAEVMNGIAFDPESGNFYLTGKNWPWMFLVRIEE</sequence>
<dbReference type="Pfam" id="PF05096">
    <property type="entry name" value="Glu_cyclase_2"/>
    <property type="match status" value="1"/>
</dbReference>
<dbReference type="Gene3D" id="2.130.10.10">
    <property type="entry name" value="YVTN repeat-like/Quinoprotein amine dehydrogenase"/>
    <property type="match status" value="1"/>
</dbReference>
<protein>
    <submittedName>
        <fullName evidence="1">Glutaminyl-peptide cyclotransferase</fullName>
    </submittedName>
</protein>
<dbReference type="InterPro" id="IPR015943">
    <property type="entry name" value="WD40/YVTN_repeat-like_dom_sf"/>
</dbReference>
<dbReference type="InterPro" id="IPR011044">
    <property type="entry name" value="Quino_amine_DH_bsu"/>
</dbReference>
<dbReference type="PANTHER" id="PTHR31270">
    <property type="entry name" value="GLUTAMINYL-PEPTIDE CYCLOTRANSFERASE"/>
    <property type="match status" value="1"/>
</dbReference>
<reference evidence="1 2" key="1">
    <citation type="submission" date="2023-03" db="EMBL/GenBank/DDBJ databases">
        <title>Novel Species.</title>
        <authorList>
            <person name="Ma S."/>
        </authorList>
    </citation>
    <scope>NUCLEOTIDE SEQUENCE [LARGE SCALE GENOMIC DNA]</scope>
    <source>
        <strain evidence="1 2">B11</strain>
    </source>
</reference>
<dbReference type="RefSeq" id="WP_369017758.1">
    <property type="nucleotide sequence ID" value="NZ_CP121689.1"/>
</dbReference>
<gene>
    <name evidence="1" type="ORF">QBE54_08425</name>
</gene>
<dbReference type="PANTHER" id="PTHR31270:SF1">
    <property type="entry name" value="GLUTAMINYL-PEPTIDE CYCLOTRANSFERASE"/>
    <property type="match status" value="1"/>
</dbReference>
<proteinExistence type="predicted"/>
<organism evidence="1 2">
    <name type="scientific">Thermatribacter velox</name>
    <dbReference type="NCBI Taxonomy" id="3039681"/>
    <lineage>
        <taxon>Bacteria</taxon>
        <taxon>Pseudomonadati</taxon>
        <taxon>Atribacterota</taxon>
        <taxon>Atribacteria</taxon>
        <taxon>Atribacterales</taxon>
        <taxon>Thermatribacteraceae</taxon>
        <taxon>Thermatribacter</taxon>
    </lineage>
</organism>
<evidence type="ECO:0000313" key="2">
    <source>
        <dbReference type="Proteomes" id="UP001461341"/>
    </source>
</evidence>
<dbReference type="Proteomes" id="UP001461341">
    <property type="component" value="Chromosome"/>
</dbReference>
<dbReference type="InterPro" id="IPR007788">
    <property type="entry name" value="QCT"/>
</dbReference>